<name>E4ZYK7_LEPMJ</name>
<dbReference type="InParanoid" id="E4ZYK7"/>
<reference evidence="3" key="1">
    <citation type="journal article" date="2011" name="Nat. Commun.">
        <title>Effector diversification within compartments of the Leptosphaeria maculans genome affected by Repeat-Induced Point mutations.</title>
        <authorList>
            <person name="Rouxel T."/>
            <person name="Grandaubert J."/>
            <person name="Hane J.K."/>
            <person name="Hoede C."/>
            <person name="van de Wouw A.P."/>
            <person name="Couloux A."/>
            <person name="Dominguez V."/>
            <person name="Anthouard V."/>
            <person name="Bally P."/>
            <person name="Bourras S."/>
            <person name="Cozijnsen A.J."/>
            <person name="Ciuffetti L.M."/>
            <person name="Degrave A."/>
            <person name="Dilmaghani A."/>
            <person name="Duret L."/>
            <person name="Fudal I."/>
            <person name="Goodwin S.B."/>
            <person name="Gout L."/>
            <person name="Glaser N."/>
            <person name="Linglin J."/>
            <person name="Kema G.H.J."/>
            <person name="Lapalu N."/>
            <person name="Lawrence C.B."/>
            <person name="May K."/>
            <person name="Meyer M."/>
            <person name="Ollivier B."/>
            <person name="Poulain J."/>
            <person name="Schoch C.L."/>
            <person name="Simon A."/>
            <person name="Spatafora J.W."/>
            <person name="Stachowiak A."/>
            <person name="Turgeon B.G."/>
            <person name="Tyler B.M."/>
            <person name="Vincent D."/>
            <person name="Weissenbach J."/>
            <person name="Amselem J."/>
            <person name="Quesneville H."/>
            <person name="Oliver R.P."/>
            <person name="Wincker P."/>
            <person name="Balesdent M.-H."/>
            <person name="Howlett B.J."/>
        </authorList>
    </citation>
    <scope>NUCLEOTIDE SEQUENCE [LARGE SCALE GENOMIC DNA]</scope>
    <source>
        <strain evidence="3">JN3 / isolate v23.1.3 / race Av1-4-5-6-7-8</strain>
    </source>
</reference>
<dbReference type="HOGENOM" id="CLU_2373166_0_0_1"/>
<accession>E4ZYK7</accession>
<evidence type="ECO:0000313" key="2">
    <source>
        <dbReference type="EMBL" id="CBX96533.1"/>
    </source>
</evidence>
<sequence length="95" mass="11021">MNCHFRFNTRPPSHTEPLEHDNGQRARHRQLLTCKGCVQPRVFADFADGMRKNKRCRGGAETHTRFCIRCGVDKGWIYIIRLFTDLLAMTSVTAR</sequence>
<proteinExistence type="predicted"/>
<keyword evidence="3" id="KW-1185">Reference proteome</keyword>
<organism evidence="3">
    <name type="scientific">Leptosphaeria maculans (strain JN3 / isolate v23.1.3 / race Av1-4-5-6-7-8)</name>
    <name type="common">Blackleg fungus</name>
    <name type="synonym">Phoma lingam</name>
    <dbReference type="NCBI Taxonomy" id="985895"/>
    <lineage>
        <taxon>Eukaryota</taxon>
        <taxon>Fungi</taxon>
        <taxon>Dikarya</taxon>
        <taxon>Ascomycota</taxon>
        <taxon>Pezizomycotina</taxon>
        <taxon>Dothideomycetes</taxon>
        <taxon>Pleosporomycetidae</taxon>
        <taxon>Pleosporales</taxon>
        <taxon>Pleosporineae</taxon>
        <taxon>Leptosphaeriaceae</taxon>
        <taxon>Plenodomus</taxon>
        <taxon>Plenodomus lingam/Leptosphaeria maculans species complex</taxon>
    </lineage>
</organism>
<protein>
    <submittedName>
        <fullName evidence="2">Predicted protein</fullName>
    </submittedName>
</protein>
<dbReference type="AlphaFoldDB" id="E4ZYK7"/>
<dbReference type="Proteomes" id="UP000002668">
    <property type="component" value="Genome"/>
</dbReference>
<gene>
    <name evidence="2" type="ORF">LEMA_uP107980.1</name>
</gene>
<feature type="region of interest" description="Disordered" evidence="1">
    <location>
        <begin position="1"/>
        <end position="23"/>
    </location>
</feature>
<evidence type="ECO:0000256" key="1">
    <source>
        <dbReference type="SAM" id="MobiDB-lite"/>
    </source>
</evidence>
<dbReference type="EMBL" id="FP929129">
    <property type="protein sequence ID" value="CBX96533.1"/>
    <property type="molecule type" value="Genomic_DNA"/>
</dbReference>
<dbReference type="VEuPathDB" id="FungiDB:LEMA_uP107980.1"/>
<evidence type="ECO:0000313" key="3">
    <source>
        <dbReference type="Proteomes" id="UP000002668"/>
    </source>
</evidence>
<dbReference type="OrthoDB" id="5281164at2759"/>